<feature type="transmembrane region" description="Helical" evidence="1">
    <location>
        <begin position="117"/>
        <end position="133"/>
    </location>
</feature>
<protein>
    <submittedName>
        <fullName evidence="2">Uncharacterized protein</fullName>
    </submittedName>
</protein>
<keyword evidence="1" id="KW-0812">Transmembrane</keyword>
<feature type="transmembrane region" description="Helical" evidence="1">
    <location>
        <begin position="66"/>
        <end position="82"/>
    </location>
</feature>
<keyword evidence="1" id="KW-1133">Transmembrane helix</keyword>
<name>A0A1I2VLW7_9BACT</name>
<dbReference type="EMBL" id="FOPC01000010">
    <property type="protein sequence ID" value="SFG90324.1"/>
    <property type="molecule type" value="Genomic_DNA"/>
</dbReference>
<dbReference type="Proteomes" id="UP000199642">
    <property type="component" value="Unassembled WGS sequence"/>
</dbReference>
<reference evidence="3" key="1">
    <citation type="submission" date="2016-10" db="EMBL/GenBank/DDBJ databases">
        <authorList>
            <person name="Varghese N."/>
            <person name="Submissions S."/>
        </authorList>
    </citation>
    <scope>NUCLEOTIDE SEQUENCE [LARGE SCALE GENOMIC DNA]</scope>
    <source>
        <strain evidence="3">DSM 19315</strain>
    </source>
</reference>
<organism evidence="2 3">
    <name type="scientific">Algoriphagus hitonicola</name>
    <dbReference type="NCBI Taxonomy" id="435880"/>
    <lineage>
        <taxon>Bacteria</taxon>
        <taxon>Pseudomonadati</taxon>
        <taxon>Bacteroidota</taxon>
        <taxon>Cytophagia</taxon>
        <taxon>Cytophagales</taxon>
        <taxon>Cyclobacteriaceae</taxon>
        <taxon>Algoriphagus</taxon>
    </lineage>
</organism>
<feature type="transmembrane region" description="Helical" evidence="1">
    <location>
        <begin position="293"/>
        <end position="311"/>
    </location>
</feature>
<gene>
    <name evidence="2" type="ORF">SAMN04487988_11028</name>
</gene>
<feature type="transmembrane region" description="Helical" evidence="1">
    <location>
        <begin position="227"/>
        <end position="251"/>
    </location>
</feature>
<sequence length="376" mass="42058">MKSLADPAFLLPLVLLGLLSGISGGFIRVGSTLTDFGAAAHGLYMVGGFLGTLISIERAMVMKQKAWLLVPFTSGISTLFFLLDLTEIGYGLLLLASSGLVIIMHLQSLKHPKIHTFLLYGGAVLWFLGNFMAYEQGLIAAGATWWIGFLLFTIVGERLELSEFLPVKNSIKNLLLAFLAMFLLGLIFPFHGSGPYFMGSSALLIAGWLLCYDMAKLSVKKENQFKYIGLGLLVGYVWLLIFGLTILLLSSHPLYYDLLLHSFFLGFVFSMIWAHAPIIFPLIFGFKESPFHSILWIPWAIFQVSLIGRFLSSWMFRIDERRGFAVVNGFSILVIFMTMAAIVLWKKRFDKKTKTSQSDIAHNRQKKVGLNFEINA</sequence>
<dbReference type="OrthoDB" id="9811974at2"/>
<dbReference type="RefSeq" id="WP_092792608.1">
    <property type="nucleotide sequence ID" value="NZ_FOPC01000010.1"/>
</dbReference>
<dbReference type="AlphaFoldDB" id="A0A1I2VLW7"/>
<evidence type="ECO:0000256" key="1">
    <source>
        <dbReference type="SAM" id="Phobius"/>
    </source>
</evidence>
<accession>A0A1I2VLW7</accession>
<proteinExistence type="predicted"/>
<feature type="transmembrane region" description="Helical" evidence="1">
    <location>
        <begin position="263"/>
        <end position="286"/>
    </location>
</feature>
<feature type="transmembrane region" description="Helical" evidence="1">
    <location>
        <begin position="34"/>
        <end position="54"/>
    </location>
</feature>
<keyword evidence="1" id="KW-0472">Membrane</keyword>
<feature type="transmembrane region" description="Helical" evidence="1">
    <location>
        <begin position="171"/>
        <end position="190"/>
    </location>
</feature>
<feature type="transmembrane region" description="Helical" evidence="1">
    <location>
        <begin position="196"/>
        <end position="215"/>
    </location>
</feature>
<evidence type="ECO:0000313" key="3">
    <source>
        <dbReference type="Proteomes" id="UP000199642"/>
    </source>
</evidence>
<evidence type="ECO:0000313" key="2">
    <source>
        <dbReference type="EMBL" id="SFG90324.1"/>
    </source>
</evidence>
<feature type="transmembrane region" description="Helical" evidence="1">
    <location>
        <begin position="139"/>
        <end position="159"/>
    </location>
</feature>
<feature type="transmembrane region" description="Helical" evidence="1">
    <location>
        <begin position="88"/>
        <end position="105"/>
    </location>
</feature>
<dbReference type="STRING" id="435880.SAMN04487988_11028"/>
<feature type="transmembrane region" description="Helical" evidence="1">
    <location>
        <begin position="323"/>
        <end position="345"/>
    </location>
</feature>
<keyword evidence="3" id="KW-1185">Reference proteome</keyword>